<evidence type="ECO:0000256" key="8">
    <source>
        <dbReference type="ARBA" id="ARBA00022605"/>
    </source>
</evidence>
<dbReference type="RefSeq" id="WP_189631210.1">
    <property type="nucleotide sequence ID" value="NZ_BNAG01000004.1"/>
</dbReference>
<keyword evidence="8 17" id="KW-0028">Amino-acid biosynthesis</keyword>
<keyword evidence="10 16" id="KW-0663">Pyridoxal phosphate</keyword>
<keyword evidence="7 17" id="KW-0032">Aminotransferase</keyword>
<evidence type="ECO:0000313" key="18">
    <source>
        <dbReference type="EMBL" id="GHE72542.1"/>
    </source>
</evidence>
<evidence type="ECO:0000256" key="10">
    <source>
        <dbReference type="ARBA" id="ARBA00022898"/>
    </source>
</evidence>
<organism evidence="18 19">
    <name type="scientific">Roseivirga thermotolerans</name>
    <dbReference type="NCBI Taxonomy" id="1758176"/>
    <lineage>
        <taxon>Bacteria</taxon>
        <taxon>Pseudomonadati</taxon>
        <taxon>Bacteroidota</taxon>
        <taxon>Cytophagia</taxon>
        <taxon>Cytophagales</taxon>
        <taxon>Roseivirgaceae</taxon>
        <taxon>Roseivirga</taxon>
    </lineage>
</organism>
<dbReference type="SUPFAM" id="SSF56752">
    <property type="entry name" value="D-aminoacid aminotransferase-like PLP-dependent enzymes"/>
    <property type="match status" value="1"/>
</dbReference>
<dbReference type="PROSITE" id="PS00770">
    <property type="entry name" value="AA_TRANSFER_CLASS_4"/>
    <property type="match status" value="1"/>
</dbReference>
<evidence type="ECO:0000256" key="14">
    <source>
        <dbReference type="ARBA" id="ARBA00049229"/>
    </source>
</evidence>
<reference evidence="19" key="1">
    <citation type="journal article" date="2019" name="Int. J. Syst. Evol. Microbiol.">
        <title>The Global Catalogue of Microorganisms (GCM) 10K type strain sequencing project: providing services to taxonomists for standard genome sequencing and annotation.</title>
        <authorList>
            <consortium name="The Broad Institute Genomics Platform"/>
            <consortium name="The Broad Institute Genome Sequencing Center for Infectious Disease"/>
            <person name="Wu L."/>
            <person name="Ma J."/>
        </authorList>
    </citation>
    <scope>NUCLEOTIDE SEQUENCE [LARGE SCALE GENOMIC DNA]</scope>
    <source>
        <strain evidence="19">CGMCC 1.15111</strain>
    </source>
</reference>
<evidence type="ECO:0000256" key="15">
    <source>
        <dbReference type="RuleBase" id="RU004106"/>
    </source>
</evidence>
<dbReference type="Pfam" id="PF01063">
    <property type="entry name" value="Aminotran_4"/>
    <property type="match status" value="1"/>
</dbReference>
<keyword evidence="9 17" id="KW-0808">Transferase</keyword>
<evidence type="ECO:0000256" key="9">
    <source>
        <dbReference type="ARBA" id="ARBA00022679"/>
    </source>
</evidence>
<comment type="similarity">
    <text evidence="6 15">Belongs to the class-IV pyridoxal-phosphate-dependent aminotransferase family.</text>
</comment>
<comment type="cofactor">
    <cofactor evidence="1 16">
        <name>pyridoxal 5'-phosphate</name>
        <dbReference type="ChEBI" id="CHEBI:597326"/>
    </cofactor>
</comment>
<evidence type="ECO:0000256" key="4">
    <source>
        <dbReference type="ARBA" id="ARBA00004931"/>
    </source>
</evidence>
<dbReference type="InterPro" id="IPR036038">
    <property type="entry name" value="Aminotransferase-like"/>
</dbReference>
<dbReference type="PANTHER" id="PTHR42743">
    <property type="entry name" value="AMINO-ACID AMINOTRANSFERASE"/>
    <property type="match status" value="1"/>
</dbReference>
<comment type="catalytic activity">
    <reaction evidence="14 17">
        <text>L-leucine + 2-oxoglutarate = 4-methyl-2-oxopentanoate + L-glutamate</text>
        <dbReference type="Rhea" id="RHEA:18321"/>
        <dbReference type="ChEBI" id="CHEBI:16810"/>
        <dbReference type="ChEBI" id="CHEBI:17865"/>
        <dbReference type="ChEBI" id="CHEBI:29985"/>
        <dbReference type="ChEBI" id="CHEBI:57427"/>
        <dbReference type="EC" id="2.6.1.42"/>
    </reaction>
</comment>
<comment type="catalytic activity">
    <reaction evidence="13 17">
        <text>L-isoleucine + 2-oxoglutarate = (S)-3-methyl-2-oxopentanoate + L-glutamate</text>
        <dbReference type="Rhea" id="RHEA:24801"/>
        <dbReference type="ChEBI" id="CHEBI:16810"/>
        <dbReference type="ChEBI" id="CHEBI:29985"/>
        <dbReference type="ChEBI" id="CHEBI:35146"/>
        <dbReference type="ChEBI" id="CHEBI:58045"/>
        <dbReference type="EC" id="2.6.1.42"/>
    </reaction>
</comment>
<evidence type="ECO:0000256" key="1">
    <source>
        <dbReference type="ARBA" id="ARBA00001933"/>
    </source>
</evidence>
<dbReference type="GO" id="GO:0008483">
    <property type="term" value="F:transaminase activity"/>
    <property type="evidence" value="ECO:0007669"/>
    <property type="project" value="UniProtKB-KW"/>
</dbReference>
<comment type="pathway">
    <text evidence="5 17">Amino-acid biosynthesis; L-leucine biosynthesis; L-leucine from 3-methyl-2-oxobutanoate: step 4/4.</text>
</comment>
<dbReference type="InterPro" id="IPR043131">
    <property type="entry name" value="BCAT-like_N"/>
</dbReference>
<evidence type="ECO:0000256" key="3">
    <source>
        <dbReference type="ARBA" id="ARBA00004824"/>
    </source>
</evidence>
<evidence type="ECO:0000313" key="19">
    <source>
        <dbReference type="Proteomes" id="UP000658258"/>
    </source>
</evidence>
<protein>
    <recommendedName>
        <fullName evidence="17">Branched-chain-amino-acid aminotransferase</fullName>
        <shortName evidence="17">BCAT</shortName>
        <ecNumber evidence="17">2.6.1.42</ecNumber>
    </recommendedName>
</protein>
<dbReference type="EC" id="2.6.1.42" evidence="17"/>
<sequence length="296" mass="33010">MYYNDQTTIFLDGQWLKAGEARASLYSQSMHYGSGVFEGIRSYATAEGTSIFKAEAHYERLIDSAYKMHMPCDYTVSQLVDWTYELLERNGLKDAYIRPLLYLGENMSLQKVSTSHLFICAWEWGRYLGDNLLNVMVSSYERPNPRAVPVSAKVTGHYTNSILATTEAKGKGFDEALLLDENGSVAEGSGANFFFEKDGELFTPPLGNILPGITRATVFELAAQMGIKVNEAYFSPHMVKGADGAFFTGTAAEIAGIEFLDGSPFRLPWKKTIGYRIAQHYQQLVRKTLPKTLINA</sequence>
<evidence type="ECO:0000256" key="17">
    <source>
        <dbReference type="RuleBase" id="RU364094"/>
    </source>
</evidence>
<dbReference type="InterPro" id="IPR001544">
    <property type="entry name" value="Aminotrans_IV"/>
</dbReference>
<dbReference type="InterPro" id="IPR050571">
    <property type="entry name" value="Class-IV_PLP-Dep_Aminotrnsfr"/>
</dbReference>
<dbReference type="InterPro" id="IPR018300">
    <property type="entry name" value="Aminotrans_IV_CS"/>
</dbReference>
<dbReference type="InterPro" id="IPR005785">
    <property type="entry name" value="B_amino_transI"/>
</dbReference>
<dbReference type="Proteomes" id="UP000658258">
    <property type="component" value="Unassembled WGS sequence"/>
</dbReference>
<evidence type="ECO:0000256" key="5">
    <source>
        <dbReference type="ARBA" id="ARBA00005072"/>
    </source>
</evidence>
<accession>A0ABQ3IAT4</accession>
<comment type="caution">
    <text evidence="18">The sequence shown here is derived from an EMBL/GenBank/DDBJ whole genome shotgun (WGS) entry which is preliminary data.</text>
</comment>
<dbReference type="PANTHER" id="PTHR42743:SF11">
    <property type="entry name" value="AMINODEOXYCHORISMATE LYASE"/>
    <property type="match status" value="1"/>
</dbReference>
<comment type="catalytic activity">
    <reaction evidence="12 17">
        <text>L-valine + 2-oxoglutarate = 3-methyl-2-oxobutanoate + L-glutamate</text>
        <dbReference type="Rhea" id="RHEA:24813"/>
        <dbReference type="ChEBI" id="CHEBI:11851"/>
        <dbReference type="ChEBI" id="CHEBI:16810"/>
        <dbReference type="ChEBI" id="CHEBI:29985"/>
        <dbReference type="ChEBI" id="CHEBI:57762"/>
        <dbReference type="EC" id="2.6.1.42"/>
    </reaction>
</comment>
<evidence type="ECO:0000256" key="2">
    <source>
        <dbReference type="ARBA" id="ARBA00003109"/>
    </source>
</evidence>
<evidence type="ECO:0000256" key="7">
    <source>
        <dbReference type="ARBA" id="ARBA00022576"/>
    </source>
</evidence>
<evidence type="ECO:0000256" key="16">
    <source>
        <dbReference type="RuleBase" id="RU004516"/>
    </source>
</evidence>
<evidence type="ECO:0000256" key="6">
    <source>
        <dbReference type="ARBA" id="ARBA00009320"/>
    </source>
</evidence>
<dbReference type="Gene3D" id="3.30.470.10">
    <property type="match status" value="1"/>
</dbReference>
<evidence type="ECO:0000256" key="13">
    <source>
        <dbReference type="ARBA" id="ARBA00048798"/>
    </source>
</evidence>
<dbReference type="InterPro" id="IPR043132">
    <property type="entry name" value="BCAT-like_C"/>
</dbReference>
<comment type="pathway">
    <text evidence="4 17">Amino-acid biosynthesis; L-valine biosynthesis; L-valine from pyruvate: step 4/4.</text>
</comment>
<dbReference type="EMBL" id="BNAG01000004">
    <property type="protein sequence ID" value="GHE72542.1"/>
    <property type="molecule type" value="Genomic_DNA"/>
</dbReference>
<evidence type="ECO:0000256" key="11">
    <source>
        <dbReference type="ARBA" id="ARBA00023304"/>
    </source>
</evidence>
<proteinExistence type="inferred from homology"/>
<name>A0ABQ3IAT4_9BACT</name>
<comment type="function">
    <text evidence="2 17">Acts on leucine, isoleucine and valine.</text>
</comment>
<gene>
    <name evidence="17 18" type="primary">ilvE</name>
    <name evidence="18" type="ORF">GCM10011340_31130</name>
</gene>
<dbReference type="Gene3D" id="3.20.10.10">
    <property type="entry name" value="D-amino Acid Aminotransferase, subunit A, domain 2"/>
    <property type="match status" value="1"/>
</dbReference>
<keyword evidence="11 17" id="KW-0100">Branched-chain amino acid biosynthesis</keyword>
<dbReference type="NCBIfam" id="NF005146">
    <property type="entry name" value="PRK06606.1"/>
    <property type="match status" value="1"/>
</dbReference>
<keyword evidence="19" id="KW-1185">Reference proteome</keyword>
<dbReference type="NCBIfam" id="TIGR01122">
    <property type="entry name" value="ilvE_I"/>
    <property type="match status" value="1"/>
</dbReference>
<evidence type="ECO:0000256" key="12">
    <source>
        <dbReference type="ARBA" id="ARBA00048212"/>
    </source>
</evidence>
<comment type="pathway">
    <text evidence="3 17">Amino-acid biosynthesis; L-isoleucine biosynthesis; L-isoleucine from 2-oxobutanoate: step 4/4.</text>
</comment>